<proteinExistence type="predicted"/>
<evidence type="ECO:0000313" key="2">
    <source>
        <dbReference type="Proteomes" id="UP000284990"/>
    </source>
</evidence>
<dbReference type="AlphaFoldDB" id="A0AA92WHQ5"/>
<accession>A0AA92WHQ5</accession>
<dbReference type="Proteomes" id="UP000284990">
    <property type="component" value="Unassembled WGS sequence"/>
</dbReference>
<protein>
    <submittedName>
        <fullName evidence="1">Uncharacterized protein</fullName>
    </submittedName>
</protein>
<organism evidence="1 2">
    <name type="scientific">Segatella copri</name>
    <dbReference type="NCBI Taxonomy" id="165179"/>
    <lineage>
        <taxon>Bacteria</taxon>
        <taxon>Pseudomonadati</taxon>
        <taxon>Bacteroidota</taxon>
        <taxon>Bacteroidia</taxon>
        <taxon>Bacteroidales</taxon>
        <taxon>Prevotellaceae</taxon>
        <taxon>Segatella</taxon>
    </lineage>
</organism>
<comment type="caution">
    <text evidence="1">The sequence shown here is derived from an EMBL/GenBank/DDBJ whole genome shotgun (WGS) entry which is preliminary data.</text>
</comment>
<gene>
    <name evidence="1" type="ORF">DW916_10800</name>
</gene>
<reference evidence="1 2" key="1">
    <citation type="submission" date="2018-08" db="EMBL/GenBank/DDBJ databases">
        <title>A genome reference for cultivated species of the human gut microbiota.</title>
        <authorList>
            <person name="Zou Y."/>
            <person name="Xue W."/>
            <person name="Luo G."/>
        </authorList>
    </citation>
    <scope>NUCLEOTIDE SEQUENCE [LARGE SCALE GENOMIC DNA]</scope>
    <source>
        <strain evidence="1 2">AM42-23AC</strain>
    </source>
</reference>
<sequence length="59" mass="6809">MKAIMTLESGYKAIIDFLTPPLRKRFETQAEFESRILSEINLSQPNAVNKAVKLHILRH</sequence>
<name>A0AA92WHQ5_9BACT</name>
<dbReference type="EMBL" id="QSFW01000023">
    <property type="protein sequence ID" value="RHA84740.1"/>
    <property type="molecule type" value="Genomic_DNA"/>
</dbReference>
<evidence type="ECO:0000313" key="1">
    <source>
        <dbReference type="EMBL" id="RHA84740.1"/>
    </source>
</evidence>